<protein>
    <submittedName>
        <fullName evidence="1">Uncharacterized protein</fullName>
    </submittedName>
</protein>
<accession>A0A0B2PCV5</accession>
<dbReference type="AlphaFoldDB" id="A0A0B2PCV5"/>
<evidence type="ECO:0000313" key="1">
    <source>
        <dbReference type="EMBL" id="KHN07156.1"/>
    </source>
</evidence>
<gene>
    <name evidence="1" type="ORF">glysoja_032017</name>
</gene>
<sequence>DFRPISLVGCMYKILTKILSWRIKPVLARVIDDCQSAFLEGRQLLHSVLVVNETLDEVKRIVKQCILFKVDY</sequence>
<organism evidence="1">
    <name type="scientific">Glycine soja</name>
    <name type="common">Wild soybean</name>
    <dbReference type="NCBI Taxonomy" id="3848"/>
    <lineage>
        <taxon>Eukaryota</taxon>
        <taxon>Viridiplantae</taxon>
        <taxon>Streptophyta</taxon>
        <taxon>Embryophyta</taxon>
        <taxon>Tracheophyta</taxon>
        <taxon>Spermatophyta</taxon>
        <taxon>Magnoliopsida</taxon>
        <taxon>eudicotyledons</taxon>
        <taxon>Gunneridae</taxon>
        <taxon>Pentapetalae</taxon>
        <taxon>rosids</taxon>
        <taxon>fabids</taxon>
        <taxon>Fabales</taxon>
        <taxon>Fabaceae</taxon>
        <taxon>Papilionoideae</taxon>
        <taxon>50 kb inversion clade</taxon>
        <taxon>NPAAA clade</taxon>
        <taxon>indigoferoid/millettioid clade</taxon>
        <taxon>Phaseoleae</taxon>
        <taxon>Glycine</taxon>
        <taxon>Glycine subgen. Soja</taxon>
    </lineage>
</organism>
<feature type="non-terminal residue" evidence="1">
    <location>
        <position position="72"/>
    </location>
</feature>
<proteinExistence type="predicted"/>
<name>A0A0B2PCV5_GLYSO</name>
<feature type="non-terminal residue" evidence="1">
    <location>
        <position position="1"/>
    </location>
</feature>
<reference evidence="1" key="1">
    <citation type="submission" date="2014-07" db="EMBL/GenBank/DDBJ databases">
        <title>Identification of a novel salt tolerance gene in wild soybean by whole-genome sequencing.</title>
        <authorList>
            <person name="Lam H.-M."/>
            <person name="Qi X."/>
            <person name="Li M.-W."/>
            <person name="Liu X."/>
            <person name="Xie M."/>
            <person name="Ni M."/>
            <person name="Xu X."/>
        </authorList>
    </citation>
    <scope>NUCLEOTIDE SEQUENCE [LARGE SCALE GENOMIC DNA]</scope>
    <source>
        <tissue evidence="1">Root</tissue>
    </source>
</reference>
<dbReference type="Proteomes" id="UP000053555">
    <property type="component" value="Unassembled WGS sequence"/>
</dbReference>
<dbReference type="EMBL" id="KN667267">
    <property type="protein sequence ID" value="KHN07156.1"/>
    <property type="molecule type" value="Genomic_DNA"/>
</dbReference>